<feature type="binding site" evidence="14">
    <location>
        <position position="690"/>
    </location>
    <ligand>
        <name>ATP</name>
        <dbReference type="ChEBI" id="CHEBI:30616"/>
    </ligand>
</feature>
<keyword evidence="11 16" id="KW-0472">Membrane</keyword>
<feature type="binding site" evidence="14">
    <location>
        <position position="691"/>
    </location>
    <ligand>
        <name>ATP</name>
        <dbReference type="ChEBI" id="CHEBI:30616"/>
    </ligand>
</feature>
<feature type="binding site" evidence="14">
    <location>
        <position position="550"/>
    </location>
    <ligand>
        <name>ATP</name>
        <dbReference type="ChEBI" id="CHEBI:30616"/>
    </ligand>
</feature>
<feature type="coiled-coil region" evidence="17">
    <location>
        <begin position="1140"/>
        <end position="1174"/>
    </location>
</feature>
<feature type="binding site" evidence="14">
    <location>
        <position position="610"/>
    </location>
    <ligand>
        <name>ATP</name>
        <dbReference type="ChEBI" id="CHEBI:30616"/>
    </ligand>
</feature>
<dbReference type="NCBIfam" id="TIGR01494">
    <property type="entry name" value="ATPase_P-type"/>
    <property type="match status" value="1"/>
</dbReference>
<evidence type="ECO:0000256" key="11">
    <source>
        <dbReference type="ARBA" id="ARBA00023136"/>
    </source>
</evidence>
<dbReference type="GO" id="GO:0016887">
    <property type="term" value="F:ATP hydrolysis activity"/>
    <property type="evidence" value="ECO:0007669"/>
    <property type="project" value="InterPro"/>
</dbReference>
<dbReference type="SUPFAM" id="SSF81660">
    <property type="entry name" value="Metal cation-transporting ATPase, ATP-binding domain N"/>
    <property type="match status" value="1"/>
</dbReference>
<dbReference type="SUPFAM" id="SSF81665">
    <property type="entry name" value="Calcium ATPase, transmembrane domain M"/>
    <property type="match status" value="1"/>
</dbReference>
<dbReference type="Pfam" id="PF13246">
    <property type="entry name" value="Cation_ATPase"/>
    <property type="match status" value="1"/>
</dbReference>
<evidence type="ECO:0000256" key="4">
    <source>
        <dbReference type="ARBA" id="ARBA00022692"/>
    </source>
</evidence>
<evidence type="ECO:0000256" key="3">
    <source>
        <dbReference type="ARBA" id="ARBA00008109"/>
    </source>
</evidence>
<dbReference type="PANTHER" id="PTHR24092">
    <property type="entry name" value="PROBABLE PHOSPHOLIPID-TRANSPORTING ATPASE"/>
    <property type="match status" value="1"/>
</dbReference>
<dbReference type="InterPro" id="IPR023214">
    <property type="entry name" value="HAD_sf"/>
</dbReference>
<dbReference type="PANTHER" id="PTHR24092:SF150">
    <property type="entry name" value="PHOSPHOLIPID-TRANSPORTING ATPASE"/>
    <property type="match status" value="1"/>
</dbReference>
<evidence type="ECO:0000256" key="13">
    <source>
        <dbReference type="PIRSR" id="PIRSR606539-1"/>
    </source>
</evidence>
<dbReference type="InterPro" id="IPR036412">
    <property type="entry name" value="HAD-like_sf"/>
</dbReference>
<evidence type="ECO:0000256" key="2">
    <source>
        <dbReference type="ARBA" id="ARBA00004308"/>
    </source>
</evidence>
<evidence type="ECO:0000259" key="18">
    <source>
        <dbReference type="Pfam" id="PF00122"/>
    </source>
</evidence>
<dbReference type="Pfam" id="PF16209">
    <property type="entry name" value="PhoLip_ATPase_N"/>
    <property type="match status" value="1"/>
</dbReference>
<evidence type="ECO:0000256" key="14">
    <source>
        <dbReference type="PIRSR" id="PIRSR606539-2"/>
    </source>
</evidence>
<evidence type="ECO:0000256" key="7">
    <source>
        <dbReference type="ARBA" id="ARBA00022840"/>
    </source>
</evidence>
<keyword evidence="9 16" id="KW-1278">Translocase</keyword>
<dbReference type="NCBIfam" id="TIGR01652">
    <property type="entry name" value="ATPase-Plipid"/>
    <property type="match status" value="1"/>
</dbReference>
<evidence type="ECO:0000256" key="8">
    <source>
        <dbReference type="ARBA" id="ARBA00022842"/>
    </source>
</evidence>
<comment type="catalytic activity">
    <reaction evidence="12 16">
        <text>ATP + H2O + phospholipidSide 1 = ADP + phosphate + phospholipidSide 2.</text>
        <dbReference type="EC" id="7.6.2.1"/>
    </reaction>
</comment>
<comment type="cofactor">
    <cofactor evidence="15">
        <name>Mg(2+)</name>
        <dbReference type="ChEBI" id="CHEBI:18420"/>
    </cofactor>
</comment>
<dbReference type="PRINTS" id="PR00119">
    <property type="entry name" value="CATATPASE"/>
</dbReference>
<evidence type="ECO:0000256" key="1">
    <source>
        <dbReference type="ARBA" id="ARBA00004141"/>
    </source>
</evidence>
<dbReference type="InterPro" id="IPR008250">
    <property type="entry name" value="ATPase_P-typ_transduc_dom_A_sf"/>
</dbReference>
<evidence type="ECO:0000256" key="10">
    <source>
        <dbReference type="ARBA" id="ARBA00022989"/>
    </source>
</evidence>
<feature type="binding site" evidence="14">
    <location>
        <position position="380"/>
    </location>
    <ligand>
        <name>ATP</name>
        <dbReference type="ChEBI" id="CHEBI:30616"/>
    </ligand>
</feature>
<keyword evidence="5 15" id="KW-0479">Metal-binding</keyword>
<dbReference type="InterPro" id="IPR044492">
    <property type="entry name" value="P_typ_ATPase_HD_dom"/>
</dbReference>
<reference evidence="21" key="1">
    <citation type="submission" date="2023-07" db="EMBL/GenBank/DDBJ databases">
        <authorList>
            <consortium name="AG Swart"/>
            <person name="Singh M."/>
            <person name="Singh A."/>
            <person name="Seah K."/>
            <person name="Emmerich C."/>
        </authorList>
    </citation>
    <scope>NUCLEOTIDE SEQUENCE</scope>
    <source>
        <strain evidence="21">DP1</strain>
    </source>
</reference>
<evidence type="ECO:0000313" key="21">
    <source>
        <dbReference type="EMBL" id="CAI2359003.1"/>
    </source>
</evidence>
<gene>
    <name evidence="21" type="ORF">ECRASSUSDP1_LOCUS287</name>
</gene>
<dbReference type="SFLD" id="SFLDS00003">
    <property type="entry name" value="Haloacid_Dehalogenase"/>
    <property type="match status" value="1"/>
</dbReference>
<keyword evidence="7 14" id="KW-0067">ATP-binding</keyword>
<accession>A0AAD1U484</accession>
<dbReference type="InterPro" id="IPR032630">
    <property type="entry name" value="P_typ_ATPase_c"/>
</dbReference>
<protein>
    <recommendedName>
        <fullName evidence="16">Phospholipid-transporting ATPase</fullName>
        <ecNumber evidence="16">7.6.2.1</ecNumber>
    </recommendedName>
</protein>
<comment type="caution">
    <text evidence="21">The sequence shown here is derived from an EMBL/GenBank/DDBJ whole genome shotgun (WGS) entry which is preliminary data.</text>
</comment>
<evidence type="ECO:0000256" key="17">
    <source>
        <dbReference type="SAM" id="Coils"/>
    </source>
</evidence>
<feature type="transmembrane region" description="Helical" evidence="16">
    <location>
        <begin position="314"/>
        <end position="336"/>
    </location>
</feature>
<evidence type="ECO:0000259" key="19">
    <source>
        <dbReference type="Pfam" id="PF16209"/>
    </source>
</evidence>
<feature type="binding site" evidence="14">
    <location>
        <position position="692"/>
    </location>
    <ligand>
        <name>ATP</name>
        <dbReference type="ChEBI" id="CHEBI:30616"/>
    </ligand>
</feature>
<feature type="binding site" evidence="14">
    <location>
        <position position="379"/>
    </location>
    <ligand>
        <name>ATP</name>
        <dbReference type="ChEBI" id="CHEBI:30616"/>
    </ligand>
</feature>
<feature type="transmembrane region" description="Helical" evidence="16">
    <location>
        <begin position="864"/>
        <end position="885"/>
    </location>
</feature>
<evidence type="ECO:0000256" key="9">
    <source>
        <dbReference type="ARBA" id="ARBA00022967"/>
    </source>
</evidence>
<dbReference type="InterPro" id="IPR006539">
    <property type="entry name" value="P-type_ATPase_IV"/>
</dbReference>
<dbReference type="InterPro" id="IPR023298">
    <property type="entry name" value="ATPase_P-typ_TM_dom_sf"/>
</dbReference>
<keyword evidence="8 15" id="KW-0460">Magnesium</keyword>
<feature type="binding site" evidence="14">
    <location>
        <position position="810"/>
    </location>
    <ligand>
        <name>ATP</name>
        <dbReference type="ChEBI" id="CHEBI:30616"/>
    </ligand>
</feature>
<feature type="transmembrane region" description="Helical" evidence="16">
    <location>
        <begin position="1031"/>
        <end position="1051"/>
    </location>
</feature>
<evidence type="ECO:0000313" key="22">
    <source>
        <dbReference type="Proteomes" id="UP001295684"/>
    </source>
</evidence>
<comment type="similarity">
    <text evidence="3 16">Belongs to the cation transport ATPase (P-type) (TC 3.A.3) family. Type IV subfamily.</text>
</comment>
<keyword evidence="4 16" id="KW-0812">Transmembrane</keyword>
<dbReference type="Pfam" id="PF00122">
    <property type="entry name" value="E1-E2_ATPase"/>
    <property type="match status" value="1"/>
</dbReference>
<organism evidence="21 22">
    <name type="scientific">Euplotes crassus</name>
    <dbReference type="NCBI Taxonomy" id="5936"/>
    <lineage>
        <taxon>Eukaryota</taxon>
        <taxon>Sar</taxon>
        <taxon>Alveolata</taxon>
        <taxon>Ciliophora</taxon>
        <taxon>Intramacronucleata</taxon>
        <taxon>Spirotrichea</taxon>
        <taxon>Hypotrichia</taxon>
        <taxon>Euplotida</taxon>
        <taxon>Euplotidae</taxon>
        <taxon>Moneuplotes</taxon>
    </lineage>
</organism>
<feature type="binding site" evidence="15">
    <location>
        <position position="811"/>
    </location>
    <ligand>
        <name>Mg(2+)</name>
        <dbReference type="ChEBI" id="CHEBI:18420"/>
    </ligand>
</feature>
<feature type="binding site" evidence="15">
    <location>
        <position position="379"/>
    </location>
    <ligand>
        <name>Mg(2+)</name>
        <dbReference type="ChEBI" id="CHEBI:18420"/>
    </ligand>
</feature>
<dbReference type="InterPro" id="IPR001757">
    <property type="entry name" value="P_typ_ATPase"/>
</dbReference>
<evidence type="ECO:0000256" key="5">
    <source>
        <dbReference type="ARBA" id="ARBA00022723"/>
    </source>
</evidence>
<feature type="transmembrane region" description="Helical" evidence="16">
    <location>
        <begin position="1004"/>
        <end position="1024"/>
    </location>
</feature>
<keyword evidence="17" id="KW-0175">Coiled coil</keyword>
<feature type="binding site" evidence="14">
    <location>
        <position position="780"/>
    </location>
    <ligand>
        <name>ATP</name>
        <dbReference type="ChEBI" id="CHEBI:30616"/>
    </ligand>
</feature>
<feature type="transmembrane region" description="Helical" evidence="16">
    <location>
        <begin position="65"/>
        <end position="83"/>
    </location>
</feature>
<feature type="transmembrane region" description="Helical" evidence="16">
    <location>
        <begin position="897"/>
        <end position="917"/>
    </location>
</feature>
<feature type="transmembrane region" description="Helical" evidence="16">
    <location>
        <begin position="264"/>
        <end position="289"/>
    </location>
</feature>
<keyword evidence="6 14" id="KW-0547">Nucleotide-binding</keyword>
<dbReference type="SUPFAM" id="SSF56784">
    <property type="entry name" value="HAD-like"/>
    <property type="match status" value="1"/>
</dbReference>
<dbReference type="GO" id="GO:0140326">
    <property type="term" value="F:ATPase-coupled intramembrane lipid transporter activity"/>
    <property type="evidence" value="ECO:0007669"/>
    <property type="project" value="UniProtKB-EC"/>
</dbReference>
<feature type="binding site" evidence="14">
    <location>
        <position position="574"/>
    </location>
    <ligand>
        <name>ATP</name>
        <dbReference type="ChEBI" id="CHEBI:30616"/>
    </ligand>
</feature>
<evidence type="ECO:0000256" key="6">
    <source>
        <dbReference type="ARBA" id="ARBA00022741"/>
    </source>
</evidence>
<dbReference type="FunFam" id="3.40.50.1000:FF:000014">
    <property type="entry name" value="Phospholipid-transporting ATPase"/>
    <property type="match status" value="1"/>
</dbReference>
<name>A0AAD1U484_EUPCR</name>
<dbReference type="SFLD" id="SFLDF00027">
    <property type="entry name" value="p-type_atpase"/>
    <property type="match status" value="1"/>
</dbReference>
<dbReference type="AlphaFoldDB" id="A0AAD1U484"/>
<comment type="subcellular location">
    <subcellularLocation>
        <location evidence="2">Endomembrane system</location>
    </subcellularLocation>
    <subcellularLocation>
        <location evidence="1 16">Membrane</location>
        <topology evidence="1 16">Multi-pass membrane protein</topology>
    </subcellularLocation>
</comment>
<dbReference type="InterPro" id="IPR032631">
    <property type="entry name" value="P-type_ATPase_N"/>
</dbReference>
<dbReference type="GO" id="GO:0045332">
    <property type="term" value="P:phospholipid translocation"/>
    <property type="evidence" value="ECO:0007669"/>
    <property type="project" value="TreeGrafter"/>
</dbReference>
<dbReference type="GO" id="GO:0000287">
    <property type="term" value="F:magnesium ion binding"/>
    <property type="evidence" value="ECO:0007669"/>
    <property type="project" value="UniProtKB-UniRule"/>
</dbReference>
<evidence type="ECO:0000259" key="20">
    <source>
        <dbReference type="Pfam" id="PF16212"/>
    </source>
</evidence>
<feature type="coiled-coil region" evidence="17">
    <location>
        <begin position="617"/>
        <end position="651"/>
    </location>
</feature>
<dbReference type="SUPFAM" id="SSF81653">
    <property type="entry name" value="Calcium ATPase, transduction domain A"/>
    <property type="match status" value="1"/>
</dbReference>
<feature type="binding site" evidence="15">
    <location>
        <position position="381"/>
    </location>
    <ligand>
        <name>Mg(2+)</name>
        <dbReference type="ChEBI" id="CHEBI:18420"/>
    </ligand>
</feature>
<feature type="domain" description="P-type ATPase A" evidence="18">
    <location>
        <begin position="102"/>
        <end position="166"/>
    </location>
</feature>
<feature type="domain" description="P-type ATPase C-terminal" evidence="20">
    <location>
        <begin position="833"/>
        <end position="1096"/>
    </location>
</feature>
<evidence type="ECO:0000256" key="15">
    <source>
        <dbReference type="PIRSR" id="PIRSR606539-3"/>
    </source>
</evidence>
<feature type="binding site" evidence="14">
    <location>
        <position position="501"/>
    </location>
    <ligand>
        <name>ATP</name>
        <dbReference type="ChEBI" id="CHEBI:30616"/>
    </ligand>
</feature>
<dbReference type="SFLD" id="SFLDG00002">
    <property type="entry name" value="C1.7:_P-type_atpase_like"/>
    <property type="match status" value="1"/>
</dbReference>
<dbReference type="GO" id="GO:0005524">
    <property type="term" value="F:ATP binding"/>
    <property type="evidence" value="ECO:0007669"/>
    <property type="project" value="UniProtKB-UniRule"/>
</dbReference>
<feature type="transmembrane region" description="Helical" evidence="16">
    <location>
        <begin position="967"/>
        <end position="989"/>
    </location>
</feature>
<sequence>MDAEHTRVFELNEENEGFPSNYIKTTKYNIFTFVPVSLLVQFLRIANIYFLIICILTLIPAISTITPLTAILPLVFVLLVSMIREGIEDFYRYTSDRQSNGKKVDVLNEDNRFEEQSSKDLKVGDIVMIHSEDTFPADIVMLKSSNGPNAFIQTSSLDGEKNLKKRYVPKGLDAYTKPVDEQTYLLGGTCTTLLPDKDLHDFTGKLEVKNKTYALSIDQLMLKDAKLKNTNWIIGTVAFTGRETKVMLNSTKSRIKISNLEKQLNNVIIFLFCIQILICVTLSVIMAIYDDVKDDNQDYYLGNGNSDENPFLNFFSFFLLMSTLIPISLIVTLEVLKVIQCYFISQDVHMFDVEAGGGTKVSSTTINEELGQVTYVFSDKTGTLTQNIMEFKALQCGHETYGEAGEAGFTRKLSNIERKKELETNFKSRKLDRVLRQGAGHSDSPVVIASLNGRTKMKLRSETEKVQELIKLLSVCHDCEAEEATVDGKNIKFYQGASPDEITLVDFARDQGFEFDESNDKSIYTTLNPESGLVEEPERREYTIHKKIPFTSARARMSVLITDPDDGLYKLYIKGADTKIKALLDPKQKDPKVMDTLEEFLTTASTQGLRTLLMACRVIDQQEFDQIQRDLKEAEADVTNAKERVAKIAEEYEKGVVLLGATCVEDKLQENVPQTLEDFRRANIKVWMLTGDKLETAKNIGFSCKLLTEDMFIFQAQGPEEAKEVFTEQRVEDNQQLMKDGKARAIVFDSGALGYLFANPQSLKHFISIAKSCNAVVLSRASPAQKADIVTLIKKDDPSNITLSIGDGANDVPMISVADVGIGIFGKEGVNAAQAADFAIYQFKFIWDLVLYHGRFNYIRNSELILYFFYKNVIFTIPQIYFAFVSDFSAQTIFDDWYISFYNLFFTSIPIIMRSIYETDIDWQVWGRNEQRDPEEDRMSKRETIRNFTPRLYYIGNRKTIFTYKNYAIWLCISVTHSVIVFFGTYFVYQNAIFEESGKTPDLWSYSVGMFFSIILGVTIRLMVTQRLHNVFSMLSVVFLSLLLYYTYSWLSNLTSFSKTYLTSEQLHTSPLFYLTVFICAGFIFLMDFFQQSILVNLMESPSEYMRKAVNSNKGLPDGWEMEFDRLMKKKEHKFTMQDIAKENNNVERREKRMVKLEKELEEKREKLRKEAAKQRS</sequence>
<dbReference type="InterPro" id="IPR059000">
    <property type="entry name" value="ATPase_P-type_domA"/>
</dbReference>
<feature type="transmembrane region" description="Helical" evidence="16">
    <location>
        <begin position="1071"/>
        <end position="1090"/>
    </location>
</feature>
<feature type="active site" description="4-aspartylphosphate intermediate" evidence="13">
    <location>
        <position position="379"/>
    </location>
</feature>
<feature type="binding site" evidence="14">
    <location>
        <position position="381"/>
    </location>
    <ligand>
        <name>ATP</name>
        <dbReference type="ChEBI" id="CHEBI:30616"/>
    </ligand>
</feature>
<dbReference type="InterPro" id="IPR023299">
    <property type="entry name" value="ATPase_P-typ_cyto_dom_N"/>
</dbReference>
<dbReference type="PROSITE" id="PS00154">
    <property type="entry name" value="ATPASE_E1_E2"/>
    <property type="match status" value="1"/>
</dbReference>
<dbReference type="GO" id="GO:0005886">
    <property type="term" value="C:plasma membrane"/>
    <property type="evidence" value="ECO:0007669"/>
    <property type="project" value="TreeGrafter"/>
</dbReference>
<feature type="binding site" evidence="14">
    <location>
        <position position="811"/>
    </location>
    <ligand>
        <name>ATP</name>
        <dbReference type="ChEBI" id="CHEBI:30616"/>
    </ligand>
</feature>
<keyword evidence="22" id="KW-1185">Reference proteome</keyword>
<dbReference type="Gene3D" id="3.40.1110.10">
    <property type="entry name" value="Calcium-transporting ATPase, cytoplasmic domain N"/>
    <property type="match status" value="1"/>
</dbReference>
<feature type="binding site" evidence="14">
    <location>
        <position position="786"/>
    </location>
    <ligand>
        <name>ATP</name>
        <dbReference type="ChEBI" id="CHEBI:30616"/>
    </ligand>
</feature>
<dbReference type="Proteomes" id="UP001295684">
    <property type="component" value="Unassembled WGS sequence"/>
</dbReference>
<feature type="transmembrane region" description="Helical" evidence="16">
    <location>
        <begin position="30"/>
        <end position="59"/>
    </location>
</feature>
<dbReference type="Pfam" id="PF16212">
    <property type="entry name" value="PhoLip_ATPase_C"/>
    <property type="match status" value="1"/>
</dbReference>
<dbReference type="Gene3D" id="2.70.150.10">
    <property type="entry name" value="Calcium-transporting ATPase, cytoplasmic transduction domain A"/>
    <property type="match status" value="1"/>
</dbReference>
<dbReference type="InterPro" id="IPR018303">
    <property type="entry name" value="ATPase_P-typ_P_site"/>
</dbReference>
<evidence type="ECO:0000256" key="16">
    <source>
        <dbReference type="RuleBase" id="RU362033"/>
    </source>
</evidence>
<dbReference type="Gene3D" id="3.40.50.1000">
    <property type="entry name" value="HAD superfamily/HAD-like"/>
    <property type="match status" value="1"/>
</dbReference>
<dbReference type="EC" id="7.6.2.1" evidence="16"/>
<keyword evidence="10 16" id="KW-1133">Transmembrane helix</keyword>
<evidence type="ECO:0000256" key="12">
    <source>
        <dbReference type="ARBA" id="ARBA00034036"/>
    </source>
</evidence>
<proteinExistence type="inferred from homology"/>
<feature type="binding site" evidence="15">
    <location>
        <position position="807"/>
    </location>
    <ligand>
        <name>Mg(2+)</name>
        <dbReference type="ChEBI" id="CHEBI:18420"/>
    </ligand>
</feature>
<dbReference type="EMBL" id="CAMPGE010000266">
    <property type="protein sequence ID" value="CAI2359003.1"/>
    <property type="molecule type" value="Genomic_DNA"/>
</dbReference>
<feature type="domain" description="P-type ATPase N-terminal" evidence="19">
    <location>
        <begin position="13"/>
        <end position="71"/>
    </location>
</feature>